<dbReference type="GO" id="GO:0008270">
    <property type="term" value="F:zinc ion binding"/>
    <property type="evidence" value="ECO:0007669"/>
    <property type="project" value="InterPro"/>
</dbReference>
<dbReference type="PANTHER" id="PTHR33194:SF4">
    <property type="entry name" value="CCHC-TYPE DOMAIN-CONTAINING PROTEIN"/>
    <property type="match status" value="1"/>
</dbReference>
<dbReference type="SUPFAM" id="SSF57756">
    <property type="entry name" value="Retrovirus zinc finger-like domains"/>
    <property type="match status" value="1"/>
</dbReference>
<proteinExistence type="predicted"/>
<accession>V5GVA3</accession>
<organism evidence="2">
    <name type="scientific">Anoplophora glabripennis</name>
    <name type="common">Asian longhorn beetle</name>
    <name type="synonym">Anoplophora nobilis</name>
    <dbReference type="NCBI Taxonomy" id="217634"/>
    <lineage>
        <taxon>Eukaryota</taxon>
        <taxon>Metazoa</taxon>
        <taxon>Ecdysozoa</taxon>
        <taxon>Arthropoda</taxon>
        <taxon>Hexapoda</taxon>
        <taxon>Insecta</taxon>
        <taxon>Pterygota</taxon>
        <taxon>Neoptera</taxon>
        <taxon>Endopterygota</taxon>
        <taxon>Coleoptera</taxon>
        <taxon>Polyphaga</taxon>
        <taxon>Cucujiformia</taxon>
        <taxon>Chrysomeloidea</taxon>
        <taxon>Cerambycidae</taxon>
        <taxon>Lamiinae</taxon>
        <taxon>Lamiini</taxon>
        <taxon>Anoplophora</taxon>
    </lineage>
</organism>
<dbReference type="InterPro" id="IPR036875">
    <property type="entry name" value="Znf_CCHC_sf"/>
</dbReference>
<evidence type="ECO:0000259" key="1">
    <source>
        <dbReference type="Pfam" id="PF03732"/>
    </source>
</evidence>
<evidence type="ECO:0000313" key="2">
    <source>
        <dbReference type="EMBL" id="JAB64163.1"/>
    </source>
</evidence>
<dbReference type="InterPro" id="IPR005162">
    <property type="entry name" value="Retrotrans_gag_dom"/>
</dbReference>
<dbReference type="GO" id="GO:0003676">
    <property type="term" value="F:nucleic acid binding"/>
    <property type="evidence" value="ECO:0007669"/>
    <property type="project" value="InterPro"/>
</dbReference>
<gene>
    <name evidence="2" type="primary">GAG</name>
</gene>
<protein>
    <submittedName>
        <fullName evidence="2">Gag polyprotein</fullName>
    </submittedName>
</protein>
<dbReference type="AlphaFoldDB" id="V5GVA3"/>
<reference evidence="2" key="1">
    <citation type="submission" date="2013-07" db="EMBL/GenBank/DDBJ databases">
        <title>Midgut Transcriptome Profiling of Anoplphora glabripennis, a Lignocellulose Degrading, Wood-Boring Cerambycid.</title>
        <authorList>
            <person name="Scully E.D."/>
            <person name="Hoover K."/>
            <person name="Carlson J.E."/>
            <person name="Tien M."/>
            <person name="Geib S.M."/>
        </authorList>
    </citation>
    <scope>NUCLEOTIDE SEQUENCE</scope>
</reference>
<feature type="domain" description="Retrotransposon gag" evidence="1">
    <location>
        <begin position="203"/>
        <end position="282"/>
    </location>
</feature>
<name>V5GVA3_ANOGL</name>
<sequence>MSGQVEPLYLTEFEINYELRIRGVRTTRKNLASKRVILKNLLDKDKGDIRTFVDPDFDIELEKDVIDKTISDLQSLIIEYSTSKDESFSNIINSRLISLTNRVHRFQVPAEPPELNKSWSEFKDDAIASCIELEANLESKLMKSVTTNIIAPSSSNKSVPVFKWGLKFNGSTSLRAFLERVTELARARNVSEAELYDSCIDLFEGQALIWFRSIRHEITTWPDLTKKLEEVFLSSNYNEELLDEIKRRTQGRNEPIAMFIATMQNLFNRLSSPMSNAEQLKIIRRNILPKYIERLALTDINSTTELISLCKKIDEATQHQNKYTPPKHSSCMETDLAYVDRPCTSTRTDKTSGTPKTKIKDKNIVTCWNCHIKGHKFNVCRKPKNKFCYKCGKQNLTINSCGCSKTKN</sequence>
<dbReference type="Pfam" id="PF03732">
    <property type="entry name" value="Retrotrans_gag"/>
    <property type="match status" value="1"/>
</dbReference>
<dbReference type="EMBL" id="GALX01004303">
    <property type="protein sequence ID" value="JAB64163.1"/>
    <property type="molecule type" value="Transcribed_RNA"/>
</dbReference>
<dbReference type="PANTHER" id="PTHR33194">
    <property type="entry name" value="ZINC KNUCKLE DOMAINCONTAINING PROTEIN"/>
    <property type="match status" value="1"/>
</dbReference>